<dbReference type="EMBL" id="JARKIE010000456">
    <property type="protein sequence ID" value="KAJ7637478.1"/>
    <property type="molecule type" value="Genomic_DNA"/>
</dbReference>
<dbReference type="AlphaFoldDB" id="A0AAD7C2X7"/>
<protein>
    <submittedName>
        <fullName evidence="1">Uncharacterized protein</fullName>
    </submittedName>
</protein>
<gene>
    <name evidence="1" type="ORF">B0H17DRAFT_1187396</name>
</gene>
<dbReference type="Proteomes" id="UP001221757">
    <property type="component" value="Unassembled WGS sequence"/>
</dbReference>
<comment type="caution">
    <text evidence="1">The sequence shown here is derived from an EMBL/GenBank/DDBJ whole genome shotgun (WGS) entry which is preliminary data.</text>
</comment>
<sequence>MEQSIADVKQSITGPDASKDSIVLLHSLNITHETLSTQAEALYASPNIQDSFPELLNLPLEFIRILLMMQETLRLNMEHQSMVIRVTQELTIVSVAIDTLTVNIRAEATTRPENCANVSVATHSGAPTCLEIIPGTVFIEPESEDELIGEDFLASDTFDTSDLTVVSEELDPGSISDADHDIVLNLQEMLSNSETLEESTAIEADSLNLEIRWNRVDHNNLIPLDPHRDKCVIVGTDGRPNIEMEAEEIAPVESHTGHQWLGSKWSCSSTSPICLVTPSPEMQKVASDEDLWRHIKHTSSTRSTGKSLCGSFQFIVLTRSTGFLVLSSYTSSRSSSSTVWVQAGTGGGISRCDGFDNTKGGSGQLQQVPTSCDN</sequence>
<reference evidence="1" key="1">
    <citation type="submission" date="2023-03" db="EMBL/GenBank/DDBJ databases">
        <title>Massive genome expansion in bonnet fungi (Mycena s.s.) driven by repeated elements and novel gene families across ecological guilds.</title>
        <authorList>
            <consortium name="Lawrence Berkeley National Laboratory"/>
            <person name="Harder C.B."/>
            <person name="Miyauchi S."/>
            <person name="Viragh M."/>
            <person name="Kuo A."/>
            <person name="Thoen E."/>
            <person name="Andreopoulos B."/>
            <person name="Lu D."/>
            <person name="Skrede I."/>
            <person name="Drula E."/>
            <person name="Henrissat B."/>
            <person name="Morin E."/>
            <person name="Kohler A."/>
            <person name="Barry K."/>
            <person name="LaButti K."/>
            <person name="Morin E."/>
            <person name="Salamov A."/>
            <person name="Lipzen A."/>
            <person name="Mereny Z."/>
            <person name="Hegedus B."/>
            <person name="Baldrian P."/>
            <person name="Stursova M."/>
            <person name="Weitz H."/>
            <person name="Taylor A."/>
            <person name="Grigoriev I.V."/>
            <person name="Nagy L.G."/>
            <person name="Martin F."/>
            <person name="Kauserud H."/>
        </authorList>
    </citation>
    <scope>NUCLEOTIDE SEQUENCE</scope>
    <source>
        <strain evidence="1">CBHHK067</strain>
    </source>
</reference>
<accession>A0AAD7C2X7</accession>
<organism evidence="1 2">
    <name type="scientific">Mycena rosella</name>
    <name type="common">Pink bonnet</name>
    <name type="synonym">Agaricus rosellus</name>
    <dbReference type="NCBI Taxonomy" id="1033263"/>
    <lineage>
        <taxon>Eukaryota</taxon>
        <taxon>Fungi</taxon>
        <taxon>Dikarya</taxon>
        <taxon>Basidiomycota</taxon>
        <taxon>Agaricomycotina</taxon>
        <taxon>Agaricomycetes</taxon>
        <taxon>Agaricomycetidae</taxon>
        <taxon>Agaricales</taxon>
        <taxon>Marasmiineae</taxon>
        <taxon>Mycenaceae</taxon>
        <taxon>Mycena</taxon>
    </lineage>
</organism>
<evidence type="ECO:0000313" key="1">
    <source>
        <dbReference type="EMBL" id="KAJ7637478.1"/>
    </source>
</evidence>
<keyword evidence="2" id="KW-1185">Reference proteome</keyword>
<proteinExistence type="predicted"/>
<name>A0AAD7C2X7_MYCRO</name>
<evidence type="ECO:0000313" key="2">
    <source>
        <dbReference type="Proteomes" id="UP001221757"/>
    </source>
</evidence>